<evidence type="ECO:0000313" key="3">
    <source>
        <dbReference type="Proteomes" id="UP000694382"/>
    </source>
</evidence>
<dbReference type="PANTHER" id="PTHR37346:SF1">
    <property type="entry name" value="PROLINE-RICH PROTEIN 19"/>
    <property type="match status" value="1"/>
</dbReference>
<organism evidence="2 3">
    <name type="scientific">Geospiza parvula</name>
    <name type="common">Small tree-finch</name>
    <name type="synonym">Camarhynchus parvulus</name>
    <dbReference type="NCBI Taxonomy" id="87175"/>
    <lineage>
        <taxon>Eukaryota</taxon>
        <taxon>Metazoa</taxon>
        <taxon>Chordata</taxon>
        <taxon>Craniata</taxon>
        <taxon>Vertebrata</taxon>
        <taxon>Euteleostomi</taxon>
        <taxon>Archelosauria</taxon>
        <taxon>Archosauria</taxon>
        <taxon>Dinosauria</taxon>
        <taxon>Saurischia</taxon>
        <taxon>Theropoda</taxon>
        <taxon>Coelurosauria</taxon>
        <taxon>Aves</taxon>
        <taxon>Neognathae</taxon>
        <taxon>Neoaves</taxon>
        <taxon>Telluraves</taxon>
        <taxon>Australaves</taxon>
        <taxon>Passeriformes</taxon>
        <taxon>Thraupidae</taxon>
        <taxon>Camarhynchus</taxon>
    </lineage>
</organism>
<evidence type="ECO:0000313" key="2">
    <source>
        <dbReference type="Ensembl" id="ENSCPVP00000024931.1"/>
    </source>
</evidence>
<dbReference type="Pfam" id="PF15455">
    <property type="entry name" value="Pro-rich_19"/>
    <property type="match status" value="1"/>
</dbReference>
<reference evidence="2" key="2">
    <citation type="submission" date="2025-09" db="UniProtKB">
        <authorList>
            <consortium name="Ensembl"/>
        </authorList>
    </citation>
    <scope>IDENTIFICATION</scope>
</reference>
<dbReference type="Ensembl" id="ENSCPVT00000026085.1">
    <property type="protein sequence ID" value="ENSCPVP00000024931.1"/>
    <property type="gene ID" value="ENSCPVG00000017983.1"/>
</dbReference>
<dbReference type="InterPro" id="IPR029355">
    <property type="entry name" value="Pro-rich_19"/>
</dbReference>
<dbReference type="PANTHER" id="PTHR37346">
    <property type="entry name" value="PROLINE-RICH PROTEIN 19"/>
    <property type="match status" value="1"/>
</dbReference>
<evidence type="ECO:0000256" key="1">
    <source>
        <dbReference type="SAM" id="MobiDB-lite"/>
    </source>
</evidence>
<accession>A0A8U8BMQ0</accession>
<feature type="compositionally biased region" description="Pro residues" evidence="1">
    <location>
        <begin position="234"/>
        <end position="245"/>
    </location>
</feature>
<proteinExistence type="predicted"/>
<feature type="region of interest" description="Disordered" evidence="1">
    <location>
        <begin position="1"/>
        <end position="55"/>
    </location>
</feature>
<name>A0A8U8BMQ0_GEOPR</name>
<dbReference type="AlphaFoldDB" id="A0A8U8BMQ0"/>
<feature type="compositionally biased region" description="Basic residues" evidence="1">
    <location>
        <begin position="201"/>
        <end position="211"/>
    </location>
</feature>
<keyword evidence="3" id="KW-1185">Reference proteome</keyword>
<feature type="compositionally biased region" description="Low complexity" evidence="1">
    <location>
        <begin position="98"/>
        <end position="115"/>
    </location>
</feature>
<reference evidence="2" key="1">
    <citation type="submission" date="2025-08" db="UniProtKB">
        <authorList>
            <consortium name="Ensembl"/>
        </authorList>
    </citation>
    <scope>IDENTIFICATION</scope>
</reference>
<protein>
    <submittedName>
        <fullName evidence="2">Uncharacterized protein</fullName>
    </submittedName>
</protein>
<sequence>GGPGDIGPGPKPKPATQGRPKRLRTKRERDAAKFGPRPPPVGGSRPPWAPHRRLQPPLALCSPLGPPKPVVITQRRLCHRGLFNHEVKSLDVRRLLTPGPAGDGAPAPAPRAGEGAQLGGVPGEALRELVAGLASLLAGLGVFAARDLVSERRRGLVAVLRRHHRRGPPDLGVFLAHRTPAQPSGTARDPRGGNAPSPLPSRRRRRMRRGMKAGPPSPPRPSAQTLPPRDPPKPETPAPPDPLEPPSSGEPRPPGTPRLPPAPPGPPPDPLGAPWSPPGPPDPPEPPRSGAWSPAGPPRTPPDPSGTPPGP</sequence>
<feature type="compositionally biased region" description="Pro residues" evidence="1">
    <location>
        <begin position="251"/>
        <end position="287"/>
    </location>
</feature>
<feature type="compositionally biased region" description="Pro residues" evidence="1">
    <location>
        <begin position="295"/>
        <end position="311"/>
    </location>
</feature>
<feature type="region of interest" description="Disordered" evidence="1">
    <location>
        <begin position="166"/>
        <end position="311"/>
    </location>
</feature>
<feature type="region of interest" description="Disordered" evidence="1">
    <location>
        <begin position="95"/>
        <end position="119"/>
    </location>
</feature>
<dbReference type="Proteomes" id="UP000694382">
    <property type="component" value="Unassembled WGS sequence"/>
</dbReference>